<dbReference type="Gene3D" id="1.25.40.20">
    <property type="entry name" value="Ankyrin repeat-containing domain"/>
    <property type="match status" value="1"/>
</dbReference>
<dbReference type="Proteomes" id="UP000070089">
    <property type="component" value="Unassembled WGS sequence"/>
</dbReference>
<name>A0A132NME0_GIAIN</name>
<dbReference type="PANTHER" id="PTHR24120">
    <property type="entry name" value="GH07239P"/>
    <property type="match status" value="1"/>
</dbReference>
<dbReference type="Gene3D" id="1.10.510.10">
    <property type="entry name" value="Transferase(Phosphotransferase) domain 1"/>
    <property type="match status" value="1"/>
</dbReference>
<dbReference type="Gene3D" id="3.30.200.20">
    <property type="entry name" value="Phosphorylase Kinase, domain 1"/>
    <property type="match status" value="1"/>
</dbReference>
<dbReference type="PANTHER" id="PTHR24120:SF4">
    <property type="entry name" value="GH07239P"/>
    <property type="match status" value="1"/>
</dbReference>
<keyword evidence="3" id="KW-0418">Kinase</keyword>
<protein>
    <submittedName>
        <fullName evidence="3">Kinase/ NEK / Serine/threonine protein kinase</fullName>
    </submittedName>
</protein>
<dbReference type="GO" id="GO:0005524">
    <property type="term" value="F:ATP binding"/>
    <property type="evidence" value="ECO:0007669"/>
    <property type="project" value="InterPro"/>
</dbReference>
<evidence type="ECO:0000259" key="2">
    <source>
        <dbReference type="PROSITE" id="PS50011"/>
    </source>
</evidence>
<evidence type="ECO:0000313" key="4">
    <source>
        <dbReference type="Proteomes" id="UP000070089"/>
    </source>
</evidence>
<dbReference type="OrthoDB" id="10252328at2759"/>
<feature type="region of interest" description="Disordered" evidence="1">
    <location>
        <begin position="424"/>
        <end position="445"/>
    </location>
</feature>
<dbReference type="SUPFAM" id="SSF48403">
    <property type="entry name" value="Ankyrin repeat"/>
    <property type="match status" value="1"/>
</dbReference>
<dbReference type="SUPFAM" id="SSF56112">
    <property type="entry name" value="Protein kinase-like (PK-like)"/>
    <property type="match status" value="1"/>
</dbReference>
<accession>A0A132NME0</accession>
<evidence type="ECO:0000256" key="1">
    <source>
        <dbReference type="SAM" id="MobiDB-lite"/>
    </source>
</evidence>
<dbReference type="InterPro" id="IPR002110">
    <property type="entry name" value="Ankyrin_rpt"/>
</dbReference>
<gene>
    <name evidence="3" type="ORF">QR46_4803</name>
</gene>
<dbReference type="InterPro" id="IPR000719">
    <property type="entry name" value="Prot_kinase_dom"/>
</dbReference>
<keyword evidence="3" id="KW-0723">Serine/threonine-protein kinase</keyword>
<feature type="domain" description="Protein kinase" evidence="2">
    <location>
        <begin position="10"/>
        <end position="280"/>
    </location>
</feature>
<dbReference type="Pfam" id="PF12796">
    <property type="entry name" value="Ank_2"/>
    <property type="match status" value="1"/>
</dbReference>
<dbReference type="InterPro" id="IPR036770">
    <property type="entry name" value="Ankyrin_rpt-contain_sf"/>
</dbReference>
<dbReference type="AlphaFoldDB" id="A0A132NME0"/>
<evidence type="ECO:0000313" key="3">
    <source>
        <dbReference type="EMBL" id="KWX11239.1"/>
    </source>
</evidence>
<dbReference type="SMART" id="SM00220">
    <property type="entry name" value="S_TKc"/>
    <property type="match status" value="1"/>
</dbReference>
<keyword evidence="3" id="KW-0808">Transferase</keyword>
<dbReference type="SMART" id="SM00248">
    <property type="entry name" value="ANK"/>
    <property type="match status" value="5"/>
</dbReference>
<dbReference type="PROSITE" id="PS50011">
    <property type="entry name" value="PROTEIN_KINASE_DOM"/>
    <property type="match status" value="1"/>
</dbReference>
<proteinExistence type="predicted"/>
<dbReference type="VEuPathDB" id="GiardiaDB:QR46_4803"/>
<comment type="caution">
    <text evidence="3">The sequence shown here is derived from an EMBL/GenBank/DDBJ whole genome shotgun (WGS) entry which is preliminary data.</text>
</comment>
<organism evidence="3 4">
    <name type="scientific">Giardia duodenalis assemblage B</name>
    <dbReference type="NCBI Taxonomy" id="1394984"/>
    <lineage>
        <taxon>Eukaryota</taxon>
        <taxon>Metamonada</taxon>
        <taxon>Diplomonadida</taxon>
        <taxon>Hexamitidae</taxon>
        <taxon>Giardiinae</taxon>
        <taxon>Giardia</taxon>
    </lineage>
</organism>
<dbReference type="Pfam" id="PF00069">
    <property type="entry name" value="Pkinase"/>
    <property type="match status" value="1"/>
</dbReference>
<dbReference type="InterPro" id="IPR011009">
    <property type="entry name" value="Kinase-like_dom_sf"/>
</dbReference>
<reference evidence="3 4" key="1">
    <citation type="journal article" date="2015" name="Mol. Biochem. Parasitol.">
        <title>Identification of polymorphic genes for use in assemblage B genotyping assays through comparative genomics of multiple assemblage B Giardia duodenalis isolates.</title>
        <authorList>
            <person name="Wielinga C."/>
            <person name="Thompson R.C."/>
            <person name="Monis P."/>
            <person name="Ryan U."/>
        </authorList>
    </citation>
    <scope>NUCLEOTIDE SEQUENCE [LARGE SCALE GENOMIC DNA]</scope>
    <source>
        <strain evidence="3 4">BAH15c1</strain>
    </source>
</reference>
<dbReference type="GO" id="GO:0004674">
    <property type="term" value="F:protein serine/threonine kinase activity"/>
    <property type="evidence" value="ECO:0007669"/>
    <property type="project" value="UniProtKB-KW"/>
</dbReference>
<sequence length="715" mass="78902">MSSIELPEGYRFQTTLAAGEYSMLFLAMGSDYQEVVIKSFDCTQMDDSQISEIHRQALLLKSVNHPLVLKVYDVQMNATRTRLHVVMEPFFKTLQNLIDECEKADRSLLNNIVCQVAYQIIKGLHYLSTTNHVAVNEQGQEFSQDKIFHSFITPNDIVFNSSGVVKLMNIFPLEHRMLYEKGDANFPELAYASPEFLNKEYTECPADVWSAGACIFAMAMRRPPFNSTNVQSLQIEVEEGKKESLDISFSRELDDMLQRMMTSDQGYRPTAGDLLNDPSIVEASYEIEAGGLQNPWMAIGFSRPISQAVPPVSNDSPVLALDPNNVYPIAFDDDKPWERYWLNAPSANATVDPASYTRGTIGEEVVTRVSTPPPETNEYVMAAASGDENAYKVADDESAYYAPDSYYGSAPTESIFDAQEVPRLATPPPESDAYNDAGASDKEYKMDNDDSAAYALTSYYGDAPADSIMMTDGEMAHRVPTPPPEEATEVAVTRRAVAPAPAPASHMETAPESKTVTALMNAVRTGKNDVVQRLVEDSSADIRWTTPNEKRTALMVAADLGNAEAVELLAACECGEVDSDGWRAIDYAAQNGNVKAVNALLKHEGDLPVARRDGCTPLFQAVFWNKPDCVRALAPKYAGAATTNHYWQGEGFTALMEAAKCCRVECVEILAPYEAKMVDKNGKTALDHCREAWDHILDDTKKAECISILERAQGL</sequence>
<dbReference type="EMBL" id="JXTI01000232">
    <property type="protein sequence ID" value="KWX11239.1"/>
    <property type="molecule type" value="Genomic_DNA"/>
</dbReference>